<keyword evidence="2" id="KW-0645">Protease</keyword>
<dbReference type="PANTHER" id="PTHR43806:SF11">
    <property type="entry name" value="CEREVISIN-RELATED"/>
    <property type="match status" value="1"/>
</dbReference>
<dbReference type="SUPFAM" id="SSF52743">
    <property type="entry name" value="Subtilisin-like"/>
    <property type="match status" value="1"/>
</dbReference>
<accession>A0ABD5MSC7</accession>
<evidence type="ECO:0000256" key="4">
    <source>
        <dbReference type="ARBA" id="ARBA00022825"/>
    </source>
</evidence>
<evidence type="ECO:0000259" key="6">
    <source>
        <dbReference type="Pfam" id="PF00082"/>
    </source>
</evidence>
<dbReference type="GO" id="GO:0006508">
    <property type="term" value="P:proteolysis"/>
    <property type="evidence" value="ECO:0007669"/>
    <property type="project" value="UniProtKB-KW"/>
</dbReference>
<name>A0ABD5MSC7_9EURY</name>
<keyword evidence="4" id="KW-0720">Serine protease</keyword>
<dbReference type="AlphaFoldDB" id="A0ABD5MSC7"/>
<comment type="caution">
    <text evidence="5">Lacks conserved residue(s) required for the propagation of feature annotation.</text>
</comment>
<dbReference type="EMBL" id="JBHMAJ010000009">
    <property type="protein sequence ID" value="MFB9825490.1"/>
    <property type="molecule type" value="Genomic_DNA"/>
</dbReference>
<reference evidence="7" key="1">
    <citation type="submission" date="2024-09" db="EMBL/GenBank/DDBJ databases">
        <authorList>
            <person name="Sun Q."/>
        </authorList>
    </citation>
    <scope>NUCLEOTIDE SEQUENCE [LARGE SCALE GENOMIC DNA]</scope>
    <source>
        <strain evidence="7">JCM 31273</strain>
    </source>
</reference>
<dbReference type="Pfam" id="PF00082">
    <property type="entry name" value="Peptidase_S8"/>
    <property type="match status" value="1"/>
</dbReference>
<dbReference type="RefSeq" id="WP_303651367.1">
    <property type="nucleotide sequence ID" value="NZ_CP082286.1"/>
</dbReference>
<dbReference type="InterPro" id="IPR050131">
    <property type="entry name" value="Peptidase_S8_subtilisin-like"/>
</dbReference>
<protein>
    <submittedName>
        <fullName evidence="7">S8 family serine peptidase</fullName>
    </submittedName>
</protein>
<dbReference type="PROSITE" id="PS51892">
    <property type="entry name" value="SUBTILASE"/>
    <property type="match status" value="1"/>
</dbReference>
<evidence type="ECO:0000313" key="8">
    <source>
        <dbReference type="Proteomes" id="UP001589595"/>
    </source>
</evidence>
<evidence type="ECO:0000256" key="3">
    <source>
        <dbReference type="ARBA" id="ARBA00022801"/>
    </source>
</evidence>
<dbReference type="PRINTS" id="PR00723">
    <property type="entry name" value="SUBTILISIN"/>
</dbReference>
<keyword evidence="3" id="KW-0378">Hydrolase</keyword>
<dbReference type="PANTHER" id="PTHR43806">
    <property type="entry name" value="PEPTIDASE S8"/>
    <property type="match status" value="1"/>
</dbReference>
<dbReference type="Proteomes" id="UP001589595">
    <property type="component" value="Unassembled WGS sequence"/>
</dbReference>
<evidence type="ECO:0000313" key="7">
    <source>
        <dbReference type="EMBL" id="MFB9825490.1"/>
    </source>
</evidence>
<dbReference type="InterPro" id="IPR036852">
    <property type="entry name" value="Peptidase_S8/S53_dom_sf"/>
</dbReference>
<sequence>MDRERLRLIAAAVLAVLLVLGGLLGTSAWGLGADRPAPSEASRSESTAVDELHERGVTGSNVTVGVVSATGVDPSAAGVDDRVVAARAFGTEGVVPASESARHGTATAATVADVAPDAEFYLASFDAATDFTAALRWMRRSNVDVIVAPVSLYARTDGDADVNRAIERTVAAGSIVVVPAGNVGLSHWRGEFAPNRTGTHRFAGGPRTYLRGEDSRVSVWLSWNRSAAPTRAEQTGDGESPSPPFSVELYRETERGNRLVGRSVPYHPSDGRTVRLSRRVDPTGTYFVTIRGPRDAGPVALRLLSPTHTLQYRDRAGSLVAPGDAQRAITVGAWDPRRERVHRYSGAGPTADGRTGVDVVAPSPREAPPVAAEFDGTSAASAYVAGVAALVRSANPDLTPRQVNAVLAATAGDVGPAGRDPVSGYGVVAPNAAVGRARNLST</sequence>
<evidence type="ECO:0000256" key="2">
    <source>
        <dbReference type="ARBA" id="ARBA00022670"/>
    </source>
</evidence>
<organism evidence="7 8">
    <name type="scientific">Halobaculum roseum</name>
    <dbReference type="NCBI Taxonomy" id="2175149"/>
    <lineage>
        <taxon>Archaea</taxon>
        <taxon>Methanobacteriati</taxon>
        <taxon>Methanobacteriota</taxon>
        <taxon>Stenosarchaea group</taxon>
        <taxon>Halobacteria</taxon>
        <taxon>Halobacteriales</taxon>
        <taxon>Haloferacaceae</taxon>
        <taxon>Halobaculum</taxon>
    </lineage>
</organism>
<proteinExistence type="inferred from homology"/>
<dbReference type="GeneID" id="67211408"/>
<evidence type="ECO:0000256" key="5">
    <source>
        <dbReference type="PROSITE-ProRule" id="PRU01240"/>
    </source>
</evidence>
<comment type="similarity">
    <text evidence="1 5">Belongs to the peptidase S8 family.</text>
</comment>
<feature type="domain" description="Peptidase S8/S53" evidence="6">
    <location>
        <begin position="317"/>
        <end position="426"/>
    </location>
</feature>
<dbReference type="GO" id="GO:0008236">
    <property type="term" value="F:serine-type peptidase activity"/>
    <property type="evidence" value="ECO:0007669"/>
    <property type="project" value="UniProtKB-KW"/>
</dbReference>
<evidence type="ECO:0000256" key="1">
    <source>
        <dbReference type="ARBA" id="ARBA00011073"/>
    </source>
</evidence>
<keyword evidence="8" id="KW-1185">Reference proteome</keyword>
<gene>
    <name evidence="7" type="ORF">ACFFOL_15070</name>
</gene>
<comment type="caution">
    <text evidence="7">The sequence shown here is derived from an EMBL/GenBank/DDBJ whole genome shotgun (WGS) entry which is preliminary data.</text>
</comment>
<dbReference type="InterPro" id="IPR000209">
    <property type="entry name" value="Peptidase_S8/S53_dom"/>
</dbReference>
<dbReference type="InterPro" id="IPR015500">
    <property type="entry name" value="Peptidase_S8_subtilisin-rel"/>
</dbReference>
<dbReference type="Gene3D" id="3.40.50.200">
    <property type="entry name" value="Peptidase S8/S53 domain"/>
    <property type="match status" value="2"/>
</dbReference>